<sequence>MKIVHISNVWPPYVGGQGKAALEQARALYDLGEDISVVTLDNGQEKNDYPWPVYYLKPKIRLGLSGIFYVGLDSILKGADIIQLHWPSFGLDLGLLWYSFRHRRKKIVIFYHMDPVASGLTGVIFFIWQRTILPLIIARSKMIVGATVDYLKHSLVWTYARECHKVCQVIPYGVGAEFFTRDVIARDKPYFLSVGSLDKQHQNKNLRWLLEVWAQAGLCHRAEWLIIGDGALRSAYENYAKNINAHGAVFLGRVGESELPKYFAGALATILPAKSRTEAFGLVQLESLAGGTPVIVQDIWGVREVAQTFGGECGFINPIDDSASLISLMQFILEKRPRFKGNMAELKGDWSWARQGEKLLEMYRSL</sequence>
<dbReference type="Proteomes" id="UP000034875">
    <property type="component" value="Unassembled WGS sequence"/>
</dbReference>
<keyword evidence="1" id="KW-0812">Transmembrane</keyword>
<evidence type="ECO:0000313" key="3">
    <source>
        <dbReference type="EMBL" id="KKS44444.1"/>
    </source>
</evidence>
<dbReference type="Pfam" id="PF13439">
    <property type="entry name" value="Glyco_transf_4"/>
    <property type="match status" value="1"/>
</dbReference>
<feature type="transmembrane region" description="Helical" evidence="1">
    <location>
        <begin position="108"/>
        <end position="128"/>
    </location>
</feature>
<dbReference type="EMBL" id="LCCZ01000006">
    <property type="protein sequence ID" value="KKS44444.1"/>
    <property type="molecule type" value="Genomic_DNA"/>
</dbReference>
<feature type="domain" description="Glycosyltransferase subfamily 4-like N-terminal" evidence="2">
    <location>
        <begin position="14"/>
        <end position="141"/>
    </location>
</feature>
<dbReference type="Gene3D" id="3.40.50.2000">
    <property type="entry name" value="Glycogen Phosphorylase B"/>
    <property type="match status" value="2"/>
</dbReference>
<protein>
    <submittedName>
        <fullName evidence="3">Glycosyltransferase (Modular protein)</fullName>
    </submittedName>
</protein>
<dbReference type="GO" id="GO:0016757">
    <property type="term" value="F:glycosyltransferase activity"/>
    <property type="evidence" value="ECO:0007669"/>
    <property type="project" value="TreeGrafter"/>
</dbReference>
<reference evidence="3 4" key="1">
    <citation type="journal article" date="2015" name="Nature">
        <title>rRNA introns, odd ribosomes, and small enigmatic genomes across a large radiation of phyla.</title>
        <authorList>
            <person name="Brown C.T."/>
            <person name="Hug L.A."/>
            <person name="Thomas B.C."/>
            <person name="Sharon I."/>
            <person name="Castelle C.J."/>
            <person name="Singh A."/>
            <person name="Wilkins M.J."/>
            <person name="Williams K.H."/>
            <person name="Banfield J.F."/>
        </authorList>
    </citation>
    <scope>NUCLEOTIDE SEQUENCE [LARGE SCALE GENOMIC DNA]</scope>
</reference>
<name>A0A0G0Z717_9BACT</name>
<dbReference type="SUPFAM" id="SSF53756">
    <property type="entry name" value="UDP-Glycosyltransferase/glycogen phosphorylase"/>
    <property type="match status" value="1"/>
</dbReference>
<organism evidence="3 4">
    <name type="scientific">candidate division CPR1 bacterium GW2011_GWA2_42_17</name>
    <dbReference type="NCBI Taxonomy" id="1618341"/>
    <lineage>
        <taxon>Bacteria</taxon>
        <taxon>candidate division CPR1</taxon>
    </lineage>
</organism>
<keyword evidence="1" id="KW-1133">Transmembrane helix</keyword>
<evidence type="ECO:0000256" key="1">
    <source>
        <dbReference type="SAM" id="Phobius"/>
    </source>
</evidence>
<dbReference type="Pfam" id="PF13692">
    <property type="entry name" value="Glyco_trans_1_4"/>
    <property type="match status" value="1"/>
</dbReference>
<evidence type="ECO:0000259" key="2">
    <source>
        <dbReference type="Pfam" id="PF13439"/>
    </source>
</evidence>
<dbReference type="CDD" id="cd03801">
    <property type="entry name" value="GT4_PimA-like"/>
    <property type="match status" value="1"/>
</dbReference>
<comment type="caution">
    <text evidence="3">The sequence shown here is derived from an EMBL/GenBank/DDBJ whole genome shotgun (WGS) entry which is preliminary data.</text>
</comment>
<dbReference type="AlphaFoldDB" id="A0A0G0Z717"/>
<keyword evidence="3" id="KW-0808">Transferase</keyword>
<proteinExistence type="predicted"/>
<dbReference type="InterPro" id="IPR050194">
    <property type="entry name" value="Glycosyltransferase_grp1"/>
</dbReference>
<gene>
    <name evidence="3" type="ORF">UV05_C0006G0008</name>
</gene>
<dbReference type="InterPro" id="IPR028098">
    <property type="entry name" value="Glyco_trans_4-like_N"/>
</dbReference>
<dbReference type="PANTHER" id="PTHR45947:SF3">
    <property type="entry name" value="SULFOQUINOVOSYL TRANSFERASE SQD2"/>
    <property type="match status" value="1"/>
</dbReference>
<dbReference type="PANTHER" id="PTHR45947">
    <property type="entry name" value="SULFOQUINOVOSYL TRANSFERASE SQD2"/>
    <property type="match status" value="1"/>
</dbReference>
<evidence type="ECO:0000313" key="4">
    <source>
        <dbReference type="Proteomes" id="UP000034875"/>
    </source>
</evidence>
<keyword evidence="1" id="KW-0472">Membrane</keyword>
<accession>A0A0G0Z717</accession>